<dbReference type="eggNOG" id="COG0745">
    <property type="taxonomic scope" value="Bacteria"/>
</dbReference>
<feature type="modified residue" description="4-aspartylphosphate" evidence="2">
    <location>
        <position position="56"/>
    </location>
</feature>
<dbReference type="PANTHER" id="PTHR44591:SF3">
    <property type="entry name" value="RESPONSE REGULATORY DOMAIN-CONTAINING PROTEIN"/>
    <property type="match status" value="1"/>
</dbReference>
<accession>A0A081C273</accession>
<dbReference type="Proteomes" id="UP000030661">
    <property type="component" value="Unassembled WGS sequence"/>
</dbReference>
<dbReference type="InterPro" id="IPR050595">
    <property type="entry name" value="Bact_response_regulator"/>
</dbReference>
<dbReference type="EMBL" id="DF820468">
    <property type="protein sequence ID" value="GAK58678.1"/>
    <property type="molecule type" value="Genomic_DNA"/>
</dbReference>
<dbReference type="InterPro" id="IPR011006">
    <property type="entry name" value="CheY-like_superfamily"/>
</dbReference>
<dbReference type="Gene3D" id="3.40.50.2300">
    <property type="match status" value="1"/>
</dbReference>
<dbReference type="STRING" id="1499967.U27_05652"/>
<dbReference type="SMART" id="SM00448">
    <property type="entry name" value="REC"/>
    <property type="match status" value="1"/>
</dbReference>
<dbReference type="GO" id="GO:0000160">
    <property type="term" value="P:phosphorelay signal transduction system"/>
    <property type="evidence" value="ECO:0007669"/>
    <property type="project" value="InterPro"/>
</dbReference>
<name>A0A081C273_VECG1</name>
<proteinExistence type="predicted"/>
<evidence type="ECO:0000313" key="5">
    <source>
        <dbReference type="Proteomes" id="UP000030661"/>
    </source>
</evidence>
<reference evidence="4" key="1">
    <citation type="journal article" date="2015" name="PeerJ">
        <title>First genomic representation of candidate bacterial phylum KSB3 points to enhanced environmental sensing as a trigger of wastewater bulking.</title>
        <authorList>
            <person name="Sekiguchi Y."/>
            <person name="Ohashi A."/>
            <person name="Parks D.H."/>
            <person name="Yamauchi T."/>
            <person name="Tyson G.W."/>
            <person name="Hugenholtz P."/>
        </authorList>
    </citation>
    <scope>NUCLEOTIDE SEQUENCE [LARGE SCALE GENOMIC DNA]</scope>
</reference>
<dbReference type="CDD" id="cd17534">
    <property type="entry name" value="REC_DC-like"/>
    <property type="match status" value="1"/>
</dbReference>
<dbReference type="InterPro" id="IPR001789">
    <property type="entry name" value="Sig_transdc_resp-reg_receiver"/>
</dbReference>
<dbReference type="PANTHER" id="PTHR44591">
    <property type="entry name" value="STRESS RESPONSE REGULATOR PROTEIN 1"/>
    <property type="match status" value="1"/>
</dbReference>
<keyword evidence="5" id="KW-1185">Reference proteome</keyword>
<evidence type="ECO:0000256" key="1">
    <source>
        <dbReference type="ARBA" id="ARBA00022553"/>
    </source>
</evidence>
<keyword evidence="1 2" id="KW-0597">Phosphoprotein</keyword>
<evidence type="ECO:0000313" key="4">
    <source>
        <dbReference type="EMBL" id="GAK58678.1"/>
    </source>
</evidence>
<dbReference type="Pfam" id="PF00072">
    <property type="entry name" value="Response_reg"/>
    <property type="match status" value="1"/>
</dbReference>
<feature type="domain" description="Response regulatory" evidence="3">
    <location>
        <begin position="6"/>
        <end position="122"/>
    </location>
</feature>
<organism evidence="4">
    <name type="scientific">Vecturithrix granuli</name>
    <dbReference type="NCBI Taxonomy" id="1499967"/>
    <lineage>
        <taxon>Bacteria</taxon>
        <taxon>Candidatus Moduliflexota</taxon>
        <taxon>Candidatus Vecturitrichia</taxon>
        <taxon>Candidatus Vecturitrichales</taxon>
        <taxon>Candidatus Vecturitrichaceae</taxon>
        <taxon>Candidatus Vecturithrix</taxon>
    </lineage>
</organism>
<evidence type="ECO:0000259" key="3">
    <source>
        <dbReference type="PROSITE" id="PS50110"/>
    </source>
</evidence>
<dbReference type="AlphaFoldDB" id="A0A081C273"/>
<dbReference type="PROSITE" id="PS50110">
    <property type="entry name" value="RESPONSE_REGULATORY"/>
    <property type="match status" value="1"/>
</dbReference>
<protein>
    <submittedName>
        <fullName evidence="4">Response regulator receiver protein</fullName>
    </submittedName>
</protein>
<dbReference type="HOGENOM" id="CLU_000445_69_11_0"/>
<dbReference type="SUPFAM" id="SSF52172">
    <property type="entry name" value="CheY-like"/>
    <property type="match status" value="1"/>
</dbReference>
<evidence type="ECO:0000256" key="2">
    <source>
        <dbReference type="PROSITE-ProRule" id="PRU00169"/>
    </source>
</evidence>
<gene>
    <name evidence="4" type="ORF">U27_05652</name>
</gene>
<sequence length="128" mass="14364">MKSIRKIIVVEDEALTAMNLKLQLARFGYNVSNIVPTGEEAIASIEQENPDLILMDIRLAGMLNGIETARQIQTTHKDLPIIFMTGYTDPELQKQAEQLHPLAYVIKPVNIQELKTIISDACIFRSAK</sequence>